<dbReference type="InterPro" id="IPR002347">
    <property type="entry name" value="SDR_fam"/>
</dbReference>
<keyword evidence="2" id="KW-0560">Oxidoreductase</keyword>
<dbReference type="RefSeq" id="WP_235017660.1">
    <property type="nucleotide sequence ID" value="NZ_FNVO01000002.1"/>
</dbReference>
<dbReference type="Gene3D" id="3.40.50.720">
    <property type="entry name" value="NAD(P)-binding Rossmann-like Domain"/>
    <property type="match status" value="1"/>
</dbReference>
<evidence type="ECO:0000256" key="2">
    <source>
        <dbReference type="ARBA" id="ARBA00023002"/>
    </source>
</evidence>
<evidence type="ECO:0000313" key="4">
    <source>
        <dbReference type="Proteomes" id="UP000236723"/>
    </source>
</evidence>
<comment type="similarity">
    <text evidence="1">Belongs to the short-chain dehydrogenases/reductases (SDR) family.</text>
</comment>
<dbReference type="InterPro" id="IPR020904">
    <property type="entry name" value="Sc_DH/Rdtase_CS"/>
</dbReference>
<evidence type="ECO:0000313" key="3">
    <source>
        <dbReference type="EMBL" id="SEF85650.1"/>
    </source>
</evidence>
<keyword evidence="4" id="KW-1185">Reference proteome</keyword>
<dbReference type="Proteomes" id="UP000236723">
    <property type="component" value="Unassembled WGS sequence"/>
</dbReference>
<dbReference type="PRINTS" id="PR00080">
    <property type="entry name" value="SDRFAMILY"/>
</dbReference>
<sequence>MAERLAGEGALVAVHYAHDEAAARQAVESIAAAGGRAFPVRAEFGTPGDVDALFEGLQAGLTEHSGAAELDILVNNAGIFTGDAEPEKVTPELFDRMMAVNARAPFFVTQRALPLLRDGGRIVNVSSGLTRLANPRETVYAMSKAAVEMITLHLARHLGPRQITVNTVAPGVTDTGAEFLRIPQVRRTLADETAFGRIAEPGDVADVVAFLASAEARWITGAFVDVTGGSLLG</sequence>
<dbReference type="PRINTS" id="PR00081">
    <property type="entry name" value="GDHRDH"/>
</dbReference>
<evidence type="ECO:0000256" key="1">
    <source>
        <dbReference type="ARBA" id="ARBA00006484"/>
    </source>
</evidence>
<protein>
    <submittedName>
        <fullName evidence="3">NAD(P)-dependent dehydrogenase, short-chain alcohol dehydrogenase family</fullName>
    </submittedName>
</protein>
<gene>
    <name evidence="3" type="ORF">SAMN04489712_102288</name>
</gene>
<proteinExistence type="inferred from homology"/>
<dbReference type="Pfam" id="PF13561">
    <property type="entry name" value="adh_short_C2"/>
    <property type="match status" value="1"/>
</dbReference>
<dbReference type="PANTHER" id="PTHR43639">
    <property type="entry name" value="OXIDOREDUCTASE, SHORT-CHAIN DEHYDROGENASE/REDUCTASE FAMILY (AFU_ORTHOLOGUE AFUA_5G02870)"/>
    <property type="match status" value="1"/>
</dbReference>
<name>A0A1H5VEL5_9ACTN</name>
<reference evidence="4" key="1">
    <citation type="submission" date="2016-10" db="EMBL/GenBank/DDBJ databases">
        <authorList>
            <person name="Varghese N."/>
            <person name="Submissions S."/>
        </authorList>
    </citation>
    <scope>NUCLEOTIDE SEQUENCE [LARGE SCALE GENOMIC DNA]</scope>
    <source>
        <strain evidence="4">DSM 43163</strain>
    </source>
</reference>
<dbReference type="EMBL" id="FNVO01000002">
    <property type="protein sequence ID" value="SEF85650.1"/>
    <property type="molecule type" value="Genomic_DNA"/>
</dbReference>
<accession>A0A1H5VEL5</accession>
<dbReference type="InterPro" id="IPR036291">
    <property type="entry name" value="NAD(P)-bd_dom_sf"/>
</dbReference>
<dbReference type="PANTHER" id="PTHR43639:SF1">
    <property type="entry name" value="SHORT-CHAIN DEHYDROGENASE_REDUCTASE FAMILY PROTEIN"/>
    <property type="match status" value="1"/>
</dbReference>
<dbReference type="PROSITE" id="PS00061">
    <property type="entry name" value="ADH_SHORT"/>
    <property type="match status" value="1"/>
</dbReference>
<dbReference type="SUPFAM" id="SSF51735">
    <property type="entry name" value="NAD(P)-binding Rossmann-fold domains"/>
    <property type="match status" value="1"/>
</dbReference>
<dbReference type="GO" id="GO:0016491">
    <property type="term" value="F:oxidoreductase activity"/>
    <property type="evidence" value="ECO:0007669"/>
    <property type="project" value="UniProtKB-KW"/>
</dbReference>
<dbReference type="AlphaFoldDB" id="A0A1H5VEL5"/>
<organism evidence="3 4">
    <name type="scientific">Thermomonospora echinospora</name>
    <dbReference type="NCBI Taxonomy" id="1992"/>
    <lineage>
        <taxon>Bacteria</taxon>
        <taxon>Bacillati</taxon>
        <taxon>Actinomycetota</taxon>
        <taxon>Actinomycetes</taxon>
        <taxon>Streptosporangiales</taxon>
        <taxon>Thermomonosporaceae</taxon>
        <taxon>Thermomonospora</taxon>
    </lineage>
</organism>